<protein>
    <recommendedName>
        <fullName evidence="6">GRF-type domain-containing protein</fullName>
    </recommendedName>
</protein>
<keyword evidence="3" id="KW-0862">Zinc</keyword>
<evidence type="ECO:0000256" key="5">
    <source>
        <dbReference type="SAM" id="Coils"/>
    </source>
</evidence>
<sequence>MSQNSVNIEEVDICKCGDYCQLKTSKTPLNPGHRFFGCRASKENGGCGYFRWIDSSPENTDESSRFVSWNRFIDGENSIDRLKRKVKEIEGERDFLKFQLNQNEEKMMALNKKLKEIKLQRDWENVKFNQLVIIFLCLLL</sequence>
<dbReference type="PROSITE" id="PS51999">
    <property type="entry name" value="ZF_GRF"/>
    <property type="match status" value="1"/>
</dbReference>
<proteinExistence type="predicted"/>
<organism evidence="7 8">
    <name type="scientific">Solanum pinnatisectum</name>
    <name type="common">tansyleaf nightshade</name>
    <dbReference type="NCBI Taxonomy" id="50273"/>
    <lineage>
        <taxon>Eukaryota</taxon>
        <taxon>Viridiplantae</taxon>
        <taxon>Streptophyta</taxon>
        <taxon>Embryophyta</taxon>
        <taxon>Tracheophyta</taxon>
        <taxon>Spermatophyta</taxon>
        <taxon>Magnoliopsida</taxon>
        <taxon>eudicotyledons</taxon>
        <taxon>Gunneridae</taxon>
        <taxon>Pentapetalae</taxon>
        <taxon>asterids</taxon>
        <taxon>lamiids</taxon>
        <taxon>Solanales</taxon>
        <taxon>Solanaceae</taxon>
        <taxon>Solanoideae</taxon>
        <taxon>Solaneae</taxon>
        <taxon>Solanum</taxon>
    </lineage>
</organism>
<keyword evidence="8" id="KW-1185">Reference proteome</keyword>
<dbReference type="Proteomes" id="UP001311915">
    <property type="component" value="Unassembled WGS sequence"/>
</dbReference>
<name>A0AAV9LVZ5_9SOLN</name>
<dbReference type="EMBL" id="JAWPEI010000004">
    <property type="protein sequence ID" value="KAK4729392.1"/>
    <property type="molecule type" value="Genomic_DNA"/>
</dbReference>
<evidence type="ECO:0000256" key="3">
    <source>
        <dbReference type="ARBA" id="ARBA00022833"/>
    </source>
</evidence>
<dbReference type="GO" id="GO:0008270">
    <property type="term" value="F:zinc ion binding"/>
    <property type="evidence" value="ECO:0007669"/>
    <property type="project" value="UniProtKB-KW"/>
</dbReference>
<dbReference type="InterPro" id="IPR010666">
    <property type="entry name" value="Znf_GRF"/>
</dbReference>
<keyword evidence="2 4" id="KW-0863">Zinc-finger</keyword>
<keyword evidence="5" id="KW-0175">Coiled coil</keyword>
<evidence type="ECO:0000313" key="8">
    <source>
        <dbReference type="Proteomes" id="UP001311915"/>
    </source>
</evidence>
<gene>
    <name evidence="7" type="ORF">R3W88_022380</name>
</gene>
<keyword evidence="1" id="KW-0479">Metal-binding</keyword>
<dbReference type="PANTHER" id="PTHR33248">
    <property type="entry name" value="ZINC ION-BINDING PROTEIN"/>
    <property type="match status" value="1"/>
</dbReference>
<evidence type="ECO:0000256" key="4">
    <source>
        <dbReference type="PROSITE-ProRule" id="PRU01343"/>
    </source>
</evidence>
<evidence type="ECO:0000256" key="1">
    <source>
        <dbReference type="ARBA" id="ARBA00022723"/>
    </source>
</evidence>
<dbReference type="AlphaFoldDB" id="A0AAV9LVZ5"/>
<accession>A0AAV9LVZ5</accession>
<comment type="caution">
    <text evidence="7">The sequence shown here is derived from an EMBL/GenBank/DDBJ whole genome shotgun (WGS) entry which is preliminary data.</text>
</comment>
<feature type="domain" description="GRF-type" evidence="6">
    <location>
        <begin position="14"/>
        <end position="56"/>
    </location>
</feature>
<dbReference type="Pfam" id="PF06839">
    <property type="entry name" value="Zn_ribbon_GRF"/>
    <property type="match status" value="1"/>
</dbReference>
<evidence type="ECO:0000256" key="2">
    <source>
        <dbReference type="ARBA" id="ARBA00022771"/>
    </source>
</evidence>
<evidence type="ECO:0000259" key="6">
    <source>
        <dbReference type="PROSITE" id="PS51999"/>
    </source>
</evidence>
<evidence type="ECO:0000313" key="7">
    <source>
        <dbReference type="EMBL" id="KAK4729392.1"/>
    </source>
</evidence>
<reference evidence="7 8" key="1">
    <citation type="submission" date="2023-10" db="EMBL/GenBank/DDBJ databases">
        <title>Genome-Wide Identification Analysis in wild type Solanum Pinnatisectum Reveals Some Genes Defensing Phytophthora Infestans.</title>
        <authorList>
            <person name="Sun C."/>
        </authorList>
    </citation>
    <scope>NUCLEOTIDE SEQUENCE [LARGE SCALE GENOMIC DNA]</scope>
    <source>
        <strain evidence="7">LQN</strain>
        <tissue evidence="7">Leaf</tissue>
    </source>
</reference>
<feature type="coiled-coil region" evidence="5">
    <location>
        <begin position="79"/>
        <end position="120"/>
    </location>
</feature>